<dbReference type="Proteomes" id="UP000626148">
    <property type="component" value="Unassembled WGS sequence"/>
</dbReference>
<dbReference type="SUPFAM" id="SSF52540">
    <property type="entry name" value="P-loop containing nucleoside triphosphate hydrolases"/>
    <property type="match status" value="1"/>
</dbReference>
<feature type="repeat" description="TPR" evidence="1">
    <location>
        <begin position="395"/>
        <end position="428"/>
    </location>
</feature>
<dbReference type="AlphaFoldDB" id="A0A918KGG6"/>
<dbReference type="Gene3D" id="3.40.50.300">
    <property type="entry name" value="P-loop containing nucleotide triphosphate hydrolases"/>
    <property type="match status" value="1"/>
</dbReference>
<dbReference type="InterPro" id="IPR019734">
    <property type="entry name" value="TPR_rpt"/>
</dbReference>
<accession>A0A918KGG6</accession>
<evidence type="ECO:0000313" key="3">
    <source>
        <dbReference type="Proteomes" id="UP000626148"/>
    </source>
</evidence>
<sequence>MKAGKGVKMKSETTITQKEVDVVLHVGAPKTGSSALQVFLLENVEALLKSGYYYPEHGVDVNRVSGGHSDIGVCLFQGKYKEAEGKIAKHLAVAQSKNATLVLSGESYYGFPEFFKNALKDYRVKVICFYRNVKDAVPSFYNQLVKRHFYSKPFEEYILAPSSVAENPSVNGDNILLWSKEFKSDFLLVPYERQQFPDQSIEKFFMSMIGVAGGFEFNPAHVNSSYNASSLELKRRFNFLLSQKEMKLNGALDRSLQWFSDNYEEPRMNLYALLNAEQLQKVNDVFKAIYERVYQNVGSNFLWEPEFVVEAVVSSHGGPMHYMYSFPFVAFSAKSKFPEEYAQLRSFLAKASMGKRSDYKVNSLCEAFNLDSSSVDYSEWELLVEKLLKDEAKIPDMLRDVGKYSLDMGDVEGASKLVKKALERRPNGKYIQKLDAHIDMLLKKSREHNLIRQE</sequence>
<gene>
    <name evidence="2" type="ORF">GCM10007392_30300</name>
</gene>
<reference evidence="2" key="2">
    <citation type="submission" date="2020-09" db="EMBL/GenBank/DDBJ databases">
        <authorList>
            <person name="Sun Q."/>
            <person name="Kim S."/>
        </authorList>
    </citation>
    <scope>NUCLEOTIDE SEQUENCE</scope>
    <source>
        <strain evidence="2">KCTC 22169</strain>
    </source>
</reference>
<keyword evidence="3" id="KW-1185">Reference proteome</keyword>
<evidence type="ECO:0000256" key="1">
    <source>
        <dbReference type="PROSITE-ProRule" id="PRU00339"/>
    </source>
</evidence>
<dbReference type="EMBL" id="BMXR01000007">
    <property type="protein sequence ID" value="GGX60217.1"/>
    <property type="molecule type" value="Genomic_DNA"/>
</dbReference>
<name>A0A918KGG6_9GAMM</name>
<protein>
    <recommendedName>
        <fullName evidence="4">Sulfotransferase domain-containing protein</fullName>
    </recommendedName>
</protein>
<reference evidence="2" key="1">
    <citation type="journal article" date="2014" name="Int. J. Syst. Evol. Microbiol.">
        <title>Complete genome sequence of Corynebacterium casei LMG S-19264T (=DSM 44701T), isolated from a smear-ripened cheese.</title>
        <authorList>
            <consortium name="US DOE Joint Genome Institute (JGI-PGF)"/>
            <person name="Walter F."/>
            <person name="Albersmeier A."/>
            <person name="Kalinowski J."/>
            <person name="Ruckert C."/>
        </authorList>
    </citation>
    <scope>NUCLEOTIDE SEQUENCE</scope>
    <source>
        <strain evidence="2">KCTC 22169</strain>
    </source>
</reference>
<evidence type="ECO:0000313" key="2">
    <source>
        <dbReference type="EMBL" id="GGX60217.1"/>
    </source>
</evidence>
<keyword evidence="1" id="KW-0802">TPR repeat</keyword>
<dbReference type="PROSITE" id="PS50005">
    <property type="entry name" value="TPR"/>
    <property type="match status" value="1"/>
</dbReference>
<evidence type="ECO:0008006" key="4">
    <source>
        <dbReference type="Google" id="ProtNLM"/>
    </source>
</evidence>
<proteinExistence type="predicted"/>
<organism evidence="2 3">
    <name type="scientific">Saccharospirillum salsuginis</name>
    <dbReference type="NCBI Taxonomy" id="418750"/>
    <lineage>
        <taxon>Bacteria</taxon>
        <taxon>Pseudomonadati</taxon>
        <taxon>Pseudomonadota</taxon>
        <taxon>Gammaproteobacteria</taxon>
        <taxon>Oceanospirillales</taxon>
        <taxon>Saccharospirillaceae</taxon>
        <taxon>Saccharospirillum</taxon>
    </lineage>
</organism>
<comment type="caution">
    <text evidence="2">The sequence shown here is derived from an EMBL/GenBank/DDBJ whole genome shotgun (WGS) entry which is preliminary data.</text>
</comment>
<dbReference type="InterPro" id="IPR027417">
    <property type="entry name" value="P-loop_NTPase"/>
</dbReference>